<reference evidence="6" key="1">
    <citation type="submission" date="2021-07" db="EMBL/GenBank/DDBJ databases">
        <title>Complete genome sequence of Crassaminicella sp. 143-21, isolated from a deep-sea hydrothermal vent.</title>
        <authorList>
            <person name="Li X."/>
        </authorList>
    </citation>
    <scope>NUCLEOTIDE SEQUENCE</scope>
    <source>
        <strain evidence="6">143-21</strain>
    </source>
</reference>
<dbReference type="PANTHER" id="PTHR33991:SF1">
    <property type="entry name" value="DNA REPAIR PROTEIN RECO"/>
    <property type="match status" value="1"/>
</dbReference>
<keyword evidence="2 4" id="KW-0233">DNA recombination</keyword>
<gene>
    <name evidence="4 6" type="primary">recO</name>
    <name evidence="6" type="ORF">KVH43_10065</name>
</gene>
<dbReference type="Proteomes" id="UP000886818">
    <property type="component" value="Chromosome"/>
</dbReference>
<protein>
    <recommendedName>
        <fullName evidence="4">DNA repair protein RecO</fullName>
    </recommendedName>
    <alternativeName>
        <fullName evidence="4">Recombination protein O</fullName>
    </alternativeName>
</protein>
<sequence length="248" mass="28563">MLLKTDAVVLKQKKFGEGDAVITLFSKKLGKLQAVAKGFKRPRGKYSVGTQPFCYGEFVLFKGKELYQISQVDLKQSFYKLREDVIKLTYASYILELTESIITEGQTNNRLFTLLIEYLHIFSKMNKEYETLTKAYELKSLMYSGFKPQIESCVHCGSLGSENVKFSAREGGILCSNCLSEDPYSMKISRVTINVMQYLMYADLAQIARFKIKPYVLKELEKIVKHYINIHIEKSKFKSLQFLEAVKK</sequence>
<accession>A0ABX8RFI9</accession>
<evidence type="ECO:0000256" key="1">
    <source>
        <dbReference type="ARBA" id="ARBA00022763"/>
    </source>
</evidence>
<dbReference type="HAMAP" id="MF_00201">
    <property type="entry name" value="RecO"/>
    <property type="match status" value="1"/>
</dbReference>
<evidence type="ECO:0000259" key="5">
    <source>
        <dbReference type="Pfam" id="PF11967"/>
    </source>
</evidence>
<comment type="function">
    <text evidence="4">Involved in DNA repair and RecF pathway recombination.</text>
</comment>
<dbReference type="PANTHER" id="PTHR33991">
    <property type="entry name" value="DNA REPAIR PROTEIN RECO"/>
    <property type="match status" value="1"/>
</dbReference>
<keyword evidence="7" id="KW-1185">Reference proteome</keyword>
<evidence type="ECO:0000256" key="2">
    <source>
        <dbReference type="ARBA" id="ARBA00023172"/>
    </source>
</evidence>
<dbReference type="InterPro" id="IPR003717">
    <property type="entry name" value="RecO"/>
</dbReference>
<dbReference type="RefSeq" id="WP_218282404.1">
    <property type="nucleotide sequence ID" value="NZ_CP078093.1"/>
</dbReference>
<dbReference type="NCBIfam" id="TIGR00613">
    <property type="entry name" value="reco"/>
    <property type="match status" value="1"/>
</dbReference>
<name>A0ABX8RFI9_9CLOT</name>
<evidence type="ECO:0000313" key="6">
    <source>
        <dbReference type="EMBL" id="QXM05706.1"/>
    </source>
</evidence>
<keyword evidence="3 4" id="KW-0234">DNA repair</keyword>
<keyword evidence="1 4" id="KW-0227">DNA damage</keyword>
<dbReference type="EMBL" id="CP078093">
    <property type="protein sequence ID" value="QXM05706.1"/>
    <property type="molecule type" value="Genomic_DNA"/>
</dbReference>
<dbReference type="InterPro" id="IPR022572">
    <property type="entry name" value="DNA_rep/recomb_RecO_N"/>
</dbReference>
<proteinExistence type="inferred from homology"/>
<evidence type="ECO:0000313" key="7">
    <source>
        <dbReference type="Proteomes" id="UP000886818"/>
    </source>
</evidence>
<evidence type="ECO:0000256" key="3">
    <source>
        <dbReference type="ARBA" id="ARBA00023204"/>
    </source>
</evidence>
<organism evidence="6 7">
    <name type="scientific">Crassaminicella indica</name>
    <dbReference type="NCBI Taxonomy" id="2855394"/>
    <lineage>
        <taxon>Bacteria</taxon>
        <taxon>Bacillati</taxon>
        <taxon>Bacillota</taxon>
        <taxon>Clostridia</taxon>
        <taxon>Eubacteriales</taxon>
        <taxon>Clostridiaceae</taxon>
        <taxon>Crassaminicella</taxon>
    </lineage>
</organism>
<dbReference type="Pfam" id="PF02565">
    <property type="entry name" value="RecO_C"/>
    <property type="match status" value="1"/>
</dbReference>
<evidence type="ECO:0000256" key="4">
    <source>
        <dbReference type="HAMAP-Rule" id="MF_00201"/>
    </source>
</evidence>
<feature type="domain" description="DNA replication/recombination mediator RecO N-terminal" evidence="5">
    <location>
        <begin position="1"/>
        <end position="78"/>
    </location>
</feature>
<dbReference type="Pfam" id="PF11967">
    <property type="entry name" value="RecO_N"/>
    <property type="match status" value="1"/>
</dbReference>
<comment type="similarity">
    <text evidence="4">Belongs to the RecO family.</text>
</comment>